<evidence type="ECO:0000256" key="5">
    <source>
        <dbReference type="SAM" id="Phobius"/>
    </source>
</evidence>
<evidence type="ECO:0000256" key="1">
    <source>
        <dbReference type="ARBA" id="ARBA00022723"/>
    </source>
</evidence>
<dbReference type="EMBL" id="DF196775">
    <property type="protein sequence ID" value="GAC73491.1"/>
    <property type="molecule type" value="Genomic_DNA"/>
</dbReference>
<dbReference type="InterPro" id="IPR011016">
    <property type="entry name" value="Znf_RING-CH"/>
</dbReference>
<feature type="region of interest" description="Disordered" evidence="4">
    <location>
        <begin position="1"/>
        <end position="72"/>
    </location>
</feature>
<name>M9LNN5_PSEA3</name>
<keyword evidence="3" id="KW-0862">Zinc</keyword>
<gene>
    <name evidence="7" type="ORF">PANT_9d00128</name>
</gene>
<keyword evidence="1" id="KW-0479">Metal-binding</keyword>
<feature type="compositionally biased region" description="Polar residues" evidence="4">
    <location>
        <begin position="1"/>
        <end position="10"/>
    </location>
</feature>
<feature type="region of interest" description="Disordered" evidence="4">
    <location>
        <begin position="299"/>
        <end position="356"/>
    </location>
</feature>
<proteinExistence type="predicted"/>
<evidence type="ECO:0000313" key="7">
    <source>
        <dbReference type="EMBL" id="GAC73491.1"/>
    </source>
</evidence>
<evidence type="ECO:0000313" key="8">
    <source>
        <dbReference type="Proteomes" id="UP000011976"/>
    </source>
</evidence>
<feature type="transmembrane region" description="Helical" evidence="5">
    <location>
        <begin position="425"/>
        <end position="449"/>
    </location>
</feature>
<dbReference type="PANTHER" id="PTHR46347:SF1">
    <property type="entry name" value="RING_FYVE_PHD ZINC FINGER SUPERFAMILY PROTEIN"/>
    <property type="match status" value="1"/>
</dbReference>
<protein>
    <submittedName>
        <fullName evidence="7">Alkyl hydroperoxide reductase</fullName>
    </submittedName>
</protein>
<keyword evidence="2" id="KW-0863">Zinc-finger</keyword>
<dbReference type="Proteomes" id="UP000011976">
    <property type="component" value="Unassembled WGS sequence"/>
</dbReference>
<reference evidence="8" key="1">
    <citation type="journal article" date="2013" name="Genome Announc.">
        <title>Genome sequence of the basidiomycetous yeast Pseudozyma antarctica T-34, a producer of the glycolipid biosurfactants mannosylerythritol lipids.</title>
        <authorList>
            <person name="Morita T."/>
            <person name="Koike H."/>
            <person name="Koyama Y."/>
            <person name="Hagiwara H."/>
            <person name="Ito E."/>
            <person name="Fukuoka T."/>
            <person name="Imura T."/>
            <person name="Machida M."/>
            <person name="Kitamoto D."/>
        </authorList>
    </citation>
    <scope>NUCLEOTIDE SEQUENCE [LARGE SCALE GENOMIC DNA]</scope>
    <source>
        <strain evidence="8">T-34</strain>
    </source>
</reference>
<organism evidence="7 8">
    <name type="scientific">Pseudozyma antarctica (strain T-34)</name>
    <name type="common">Yeast</name>
    <name type="synonym">Candida antarctica</name>
    <dbReference type="NCBI Taxonomy" id="1151754"/>
    <lineage>
        <taxon>Eukaryota</taxon>
        <taxon>Fungi</taxon>
        <taxon>Dikarya</taxon>
        <taxon>Basidiomycota</taxon>
        <taxon>Ustilaginomycotina</taxon>
        <taxon>Ustilaginomycetes</taxon>
        <taxon>Ustilaginales</taxon>
        <taxon>Ustilaginaceae</taxon>
        <taxon>Moesziomyces</taxon>
    </lineage>
</organism>
<dbReference type="GO" id="GO:0008270">
    <property type="term" value="F:zinc ion binding"/>
    <property type="evidence" value="ECO:0007669"/>
    <property type="project" value="UniProtKB-KW"/>
</dbReference>
<dbReference type="AlphaFoldDB" id="M9LNN5"/>
<keyword evidence="5" id="KW-0812">Transmembrane</keyword>
<feature type="transmembrane region" description="Helical" evidence="5">
    <location>
        <begin position="155"/>
        <end position="178"/>
    </location>
</feature>
<evidence type="ECO:0000259" key="6">
    <source>
        <dbReference type="PROSITE" id="PS51292"/>
    </source>
</evidence>
<dbReference type="SUPFAM" id="SSF57850">
    <property type="entry name" value="RING/U-box"/>
    <property type="match status" value="1"/>
</dbReference>
<dbReference type="STRING" id="1151754.M9LNN5"/>
<feature type="domain" description="RING-CH-type" evidence="6">
    <location>
        <begin position="71"/>
        <end position="142"/>
    </location>
</feature>
<dbReference type="Pfam" id="PF12906">
    <property type="entry name" value="RINGv"/>
    <property type="match status" value="1"/>
</dbReference>
<feature type="transmembrane region" description="Helical" evidence="5">
    <location>
        <begin position="366"/>
        <end position="391"/>
    </location>
</feature>
<dbReference type="PANTHER" id="PTHR46347">
    <property type="entry name" value="RING/FYVE/PHD ZINC FINGER SUPERFAMILY PROTEIN"/>
    <property type="match status" value="1"/>
</dbReference>
<dbReference type="SMART" id="SM00744">
    <property type="entry name" value="RINGv"/>
    <property type="match status" value="1"/>
</dbReference>
<keyword evidence="5" id="KW-0472">Membrane</keyword>
<dbReference type="Gene3D" id="3.30.40.10">
    <property type="entry name" value="Zinc/RING finger domain, C3HC4 (zinc finger)"/>
    <property type="match status" value="1"/>
</dbReference>
<dbReference type="OrthoDB" id="264354at2759"/>
<feature type="compositionally biased region" description="Polar residues" evidence="4">
    <location>
        <begin position="302"/>
        <end position="317"/>
    </location>
</feature>
<evidence type="ECO:0000256" key="4">
    <source>
        <dbReference type="SAM" id="MobiDB-lite"/>
    </source>
</evidence>
<evidence type="ECO:0000256" key="3">
    <source>
        <dbReference type="ARBA" id="ARBA00022833"/>
    </source>
</evidence>
<dbReference type="PROSITE" id="PS51292">
    <property type="entry name" value="ZF_RING_CH"/>
    <property type="match status" value="1"/>
</dbReference>
<keyword evidence="5" id="KW-1133">Transmembrane helix</keyword>
<sequence length="476" mass="51485">MSTSYTTNTHGAPPFDSPTLRPADSDSADELGWSDASSLASLNDYDSLDESNDSPSTAAPGDRQAYPPDPNEASDQAVCRICLESASSGAAGESLGRLLSPCKCKGTMKYVHASCLDTWRAASLRSSSSVACDQCGAPYRFRKSKFIGIATSPTLLFLVSLFLFLMLIWTVGAAATLVMDIYDKPAAIAKTEKRGWWPWRSDDDPTISPVETDAWSYLDADYATPGLWSYSNLIYEPAAYIKLVKDAVHAFASGEAAEAVREVVGLQDQPEQAQPADETPPQGFWSALKSEWMHGDGGLWPSKSTSLQPDASKSNAPPDTPASPTRKRQKYDARAASDINGSKRRRHKSKSLNASSTPGDGWLSKLFVQFSVGFSLVGILSFLNLVVLAPINLHNFGLGRSFARMTSRGRGGAGGRNANQDGVNIASVLIVLLVVIGVVRALHVVYRLVKKVARRGLSRLEEVIVDWNHEDELAHN</sequence>
<accession>M9LNN5</accession>
<dbReference type="InterPro" id="IPR013083">
    <property type="entry name" value="Znf_RING/FYVE/PHD"/>
</dbReference>
<evidence type="ECO:0000256" key="2">
    <source>
        <dbReference type="ARBA" id="ARBA00022771"/>
    </source>
</evidence>
<dbReference type="CDD" id="cd16495">
    <property type="entry name" value="RING_CH-C4HC3_MARCH"/>
    <property type="match status" value="1"/>
</dbReference>